<feature type="coiled-coil region" evidence="4">
    <location>
        <begin position="532"/>
        <end position="639"/>
    </location>
</feature>
<keyword evidence="1" id="KW-0677">Repeat</keyword>
<dbReference type="GO" id="GO:0005524">
    <property type="term" value="F:ATP binding"/>
    <property type="evidence" value="ECO:0007669"/>
    <property type="project" value="UniProtKB-KW"/>
</dbReference>
<dbReference type="AlphaFoldDB" id="A0A1I3BL51"/>
<proteinExistence type="predicted"/>
<dbReference type="InterPro" id="IPR037118">
    <property type="entry name" value="Val-tRNA_synth_C_sf"/>
</dbReference>
<dbReference type="InterPro" id="IPR032524">
    <property type="entry name" value="ABC_tran_C"/>
</dbReference>
<evidence type="ECO:0000313" key="7">
    <source>
        <dbReference type="EMBL" id="SFH62973.1"/>
    </source>
</evidence>
<dbReference type="SUPFAM" id="SSF52540">
    <property type="entry name" value="P-loop containing nucleoside triphosphate hydrolases"/>
    <property type="match status" value="2"/>
</dbReference>
<dbReference type="Pfam" id="PF00005">
    <property type="entry name" value="ABC_tran"/>
    <property type="match status" value="2"/>
</dbReference>
<dbReference type="SMART" id="SM00382">
    <property type="entry name" value="AAA"/>
    <property type="match status" value="2"/>
</dbReference>
<dbReference type="InterPro" id="IPR003439">
    <property type="entry name" value="ABC_transporter-like_ATP-bd"/>
</dbReference>
<evidence type="ECO:0000256" key="3">
    <source>
        <dbReference type="ARBA" id="ARBA00022840"/>
    </source>
</evidence>
<evidence type="ECO:0000259" key="6">
    <source>
        <dbReference type="PROSITE" id="PS50893"/>
    </source>
</evidence>
<evidence type="ECO:0000313" key="8">
    <source>
        <dbReference type="Proteomes" id="UP000198668"/>
    </source>
</evidence>
<feature type="region of interest" description="Disordered" evidence="5">
    <location>
        <begin position="289"/>
        <end position="314"/>
    </location>
</feature>
<dbReference type="FunFam" id="3.40.50.300:FF:000011">
    <property type="entry name" value="Putative ABC transporter ATP-binding component"/>
    <property type="match status" value="1"/>
</dbReference>
<dbReference type="InterPro" id="IPR017871">
    <property type="entry name" value="ABC_transporter-like_CS"/>
</dbReference>
<sequence>MILLQAQHVARHFGADVLFENIYLEVQEHARIGLVGRNGAGKSTLLKIIAGIEQPDEGGISKSKEVSIGYLAQHTGLDSQLTIWEEMLTVFEPVIQLEKKMRHIEESLGDPKLLNDQEAYAATLKQYDQLQHDFKEQNGYGYEAEIRSVLHGFRFYEEDHDKQIDQLSGGQKTRLALAKLLLQKKDLLILDEPTNHLDIETLDWLEGYLQTYSGALLIVSHDRYFLDKVINEVYELSRQKMTHFKGNYSKYLELKAEQLEREWKEFEKQQKEIAKLEDFVNRNLVRASTTKRAQSRRKQLEKMDRLDKPQGDEKSAHFSFETAKESGNVVLTVEDAAIGYDQTILSEPINLDIRKTDAIALVGPNGIGKSTLLKSLLDMLPLIKGNKSFGANVDPGYYDQEQAKLHSSKSVLSELWDEHPTTPEKDIRSILGSFLFSGEDVEKSVNALSGGEKARLALAKLSMNQHNFLLLDEPTNHLDIDSKEVLEHALIDFEGTLLFVSHDRYFINRIANKVVELSPEGSTLYLGDYDYYVEKKAELEELKRLSEEQTNQAETVINEEKTTQPAANRSINKETQKLMRQLTRRIEAIEEELATIEEDIYSLETTLAEPEIYEDHVRVQELNKKIAALSTVQETLMEEWEEKNIALEDLNESE</sequence>
<evidence type="ECO:0000256" key="4">
    <source>
        <dbReference type="SAM" id="Coils"/>
    </source>
</evidence>
<feature type="domain" description="ABC transporter" evidence="6">
    <location>
        <begin position="331"/>
        <end position="545"/>
    </location>
</feature>
<evidence type="ECO:0000256" key="2">
    <source>
        <dbReference type="ARBA" id="ARBA00022741"/>
    </source>
</evidence>
<reference evidence="7 8" key="1">
    <citation type="submission" date="2016-10" db="EMBL/GenBank/DDBJ databases">
        <authorList>
            <person name="de Groot N.N."/>
        </authorList>
    </citation>
    <scope>NUCLEOTIDE SEQUENCE [LARGE SCALE GENOMIC DNA]</scope>
    <source>
        <strain evidence="7 8">DSM 27630</strain>
    </source>
</reference>
<dbReference type="InterPro" id="IPR051309">
    <property type="entry name" value="ABCF_ATPase"/>
</dbReference>
<keyword evidence="8" id="KW-1185">Reference proteome</keyword>
<dbReference type="PANTHER" id="PTHR42855">
    <property type="entry name" value="ABC TRANSPORTER ATP-BINDING SUBUNIT"/>
    <property type="match status" value="1"/>
</dbReference>
<dbReference type="FunFam" id="3.40.50.300:FF:000309">
    <property type="entry name" value="ABC transporter ATP-binding protein"/>
    <property type="match status" value="1"/>
</dbReference>
<feature type="coiled-coil region" evidence="4">
    <location>
        <begin position="249"/>
        <end position="276"/>
    </location>
</feature>
<feature type="compositionally biased region" description="Basic and acidic residues" evidence="5">
    <location>
        <begin position="298"/>
        <end position="314"/>
    </location>
</feature>
<dbReference type="Proteomes" id="UP000198668">
    <property type="component" value="Unassembled WGS sequence"/>
</dbReference>
<gene>
    <name evidence="7" type="ORF">SAMN04489868_10776</name>
</gene>
<protein>
    <submittedName>
        <fullName evidence="7">ATP-binding cassette, subfamily F, member 3</fullName>
    </submittedName>
</protein>
<evidence type="ECO:0000256" key="1">
    <source>
        <dbReference type="ARBA" id="ARBA00022737"/>
    </source>
</evidence>
<dbReference type="RefSeq" id="WP_092091647.1">
    <property type="nucleotide sequence ID" value="NZ_FOQE01000007.1"/>
</dbReference>
<dbReference type="PROSITE" id="PS50893">
    <property type="entry name" value="ABC_TRANSPORTER_2"/>
    <property type="match status" value="2"/>
</dbReference>
<dbReference type="PANTHER" id="PTHR42855:SF2">
    <property type="entry name" value="DRUG RESISTANCE ABC TRANSPORTER,ATP-BINDING PROTEIN"/>
    <property type="match status" value="1"/>
</dbReference>
<keyword evidence="3 7" id="KW-0067">ATP-binding</keyword>
<dbReference type="OrthoDB" id="9760950at2"/>
<dbReference type="Pfam" id="PF16326">
    <property type="entry name" value="ABC_tran_CTD"/>
    <property type="match status" value="1"/>
</dbReference>
<organism evidence="7 8">
    <name type="scientific">Pisciglobus halotolerans</name>
    <dbReference type="NCBI Taxonomy" id="745365"/>
    <lineage>
        <taxon>Bacteria</taxon>
        <taxon>Bacillati</taxon>
        <taxon>Bacillota</taxon>
        <taxon>Bacilli</taxon>
        <taxon>Lactobacillales</taxon>
        <taxon>Carnobacteriaceae</taxon>
    </lineage>
</organism>
<name>A0A1I3BL51_9LACT</name>
<dbReference type="Gene3D" id="1.10.287.380">
    <property type="entry name" value="Valyl-tRNA synthetase, C-terminal domain"/>
    <property type="match status" value="1"/>
</dbReference>
<dbReference type="CDD" id="cd03221">
    <property type="entry name" value="ABCF_EF-3"/>
    <property type="match status" value="2"/>
</dbReference>
<dbReference type="InterPro" id="IPR032781">
    <property type="entry name" value="ABC_tran_Xtn"/>
</dbReference>
<dbReference type="PROSITE" id="PS00211">
    <property type="entry name" value="ABC_TRANSPORTER_1"/>
    <property type="match status" value="2"/>
</dbReference>
<dbReference type="GO" id="GO:0003677">
    <property type="term" value="F:DNA binding"/>
    <property type="evidence" value="ECO:0007669"/>
    <property type="project" value="InterPro"/>
</dbReference>
<keyword evidence="4" id="KW-0175">Coiled coil</keyword>
<accession>A0A1I3BL51</accession>
<dbReference type="Gene3D" id="3.40.50.300">
    <property type="entry name" value="P-loop containing nucleotide triphosphate hydrolases"/>
    <property type="match status" value="2"/>
</dbReference>
<dbReference type="Pfam" id="PF12848">
    <property type="entry name" value="ABC_tran_Xtn"/>
    <property type="match status" value="1"/>
</dbReference>
<dbReference type="InterPro" id="IPR003593">
    <property type="entry name" value="AAA+_ATPase"/>
</dbReference>
<feature type="domain" description="ABC transporter" evidence="6">
    <location>
        <begin position="4"/>
        <end position="263"/>
    </location>
</feature>
<keyword evidence="2" id="KW-0547">Nucleotide-binding</keyword>
<dbReference type="EMBL" id="FOQE01000007">
    <property type="protein sequence ID" value="SFH62973.1"/>
    <property type="molecule type" value="Genomic_DNA"/>
</dbReference>
<evidence type="ECO:0000256" key="5">
    <source>
        <dbReference type="SAM" id="MobiDB-lite"/>
    </source>
</evidence>
<dbReference type="InterPro" id="IPR027417">
    <property type="entry name" value="P-loop_NTPase"/>
</dbReference>
<dbReference type="GO" id="GO:0016887">
    <property type="term" value="F:ATP hydrolysis activity"/>
    <property type="evidence" value="ECO:0007669"/>
    <property type="project" value="InterPro"/>
</dbReference>